<evidence type="ECO:0000313" key="2">
    <source>
        <dbReference type="Proteomes" id="UP001368328"/>
    </source>
</evidence>
<dbReference type="EMBL" id="CP147403">
    <property type="protein sequence ID" value="WXB87368.1"/>
    <property type="molecule type" value="Genomic_DNA"/>
</dbReference>
<reference evidence="1 2" key="1">
    <citation type="submission" date="2024-02" db="EMBL/GenBank/DDBJ databases">
        <title>Seven novel Bacillus-like species.</title>
        <authorList>
            <person name="Liu G."/>
        </authorList>
    </citation>
    <scope>NUCLEOTIDE SEQUENCE [LARGE SCALE GENOMIC DNA]</scope>
    <source>
        <strain evidence="1 2">FJAT-53654</strain>
    </source>
</reference>
<protein>
    <submittedName>
        <fullName evidence="1">Uncharacterized protein</fullName>
    </submittedName>
</protein>
<dbReference type="RefSeq" id="WP_338786570.1">
    <property type="nucleotide sequence ID" value="NZ_CP147403.1"/>
</dbReference>
<evidence type="ECO:0000313" key="1">
    <source>
        <dbReference type="EMBL" id="WXB87368.1"/>
    </source>
</evidence>
<organism evidence="1 2">
    <name type="scientific">Metabacillus rhizosphaerae</name>
    <dbReference type="NCBI Taxonomy" id="3117747"/>
    <lineage>
        <taxon>Bacteria</taxon>
        <taxon>Bacillati</taxon>
        <taxon>Bacillota</taxon>
        <taxon>Bacilli</taxon>
        <taxon>Bacillales</taxon>
        <taxon>Bacillaceae</taxon>
        <taxon>Metabacillus</taxon>
    </lineage>
</organism>
<accession>A0ABZ2MPR5</accession>
<gene>
    <name evidence="1" type="ORF">WCV66_19335</name>
</gene>
<keyword evidence="2" id="KW-1185">Reference proteome</keyword>
<name>A0ABZ2MPR5_9BACI</name>
<dbReference type="Proteomes" id="UP001368328">
    <property type="component" value="Chromosome"/>
</dbReference>
<sequence>MTEFINSFKGLENERLSFIRDNYGTVHLVNNIVSRAWLKKHHPDFIQVQSYISKMLQPHIPIIMCTELNLTGNEINDLTLEDF</sequence>
<proteinExistence type="predicted"/>